<dbReference type="RefSeq" id="WP_203907466.1">
    <property type="nucleotide sequence ID" value="NZ_BONY01000008.1"/>
</dbReference>
<evidence type="ECO:0000313" key="3">
    <source>
        <dbReference type="Proteomes" id="UP000612899"/>
    </source>
</evidence>
<evidence type="ECO:0000313" key="2">
    <source>
        <dbReference type="EMBL" id="GIH03555.1"/>
    </source>
</evidence>
<gene>
    <name evidence="2" type="ORF">Rhe02_16220</name>
</gene>
<protein>
    <submittedName>
        <fullName evidence="2">Phosphotransferase</fullName>
    </submittedName>
</protein>
<dbReference type="InterPro" id="IPR011009">
    <property type="entry name" value="Kinase-like_dom_sf"/>
</dbReference>
<dbReference type="Gene3D" id="3.90.1200.10">
    <property type="match status" value="1"/>
</dbReference>
<accession>A0A8J3Q4A0</accession>
<dbReference type="EMBL" id="BONY01000008">
    <property type="protein sequence ID" value="GIH03555.1"/>
    <property type="molecule type" value="Genomic_DNA"/>
</dbReference>
<dbReference type="Proteomes" id="UP000612899">
    <property type="component" value="Unassembled WGS sequence"/>
</dbReference>
<dbReference type="Pfam" id="PF01636">
    <property type="entry name" value="APH"/>
    <property type="match status" value="2"/>
</dbReference>
<proteinExistence type="predicted"/>
<organism evidence="2 3">
    <name type="scientific">Rhizocola hellebori</name>
    <dbReference type="NCBI Taxonomy" id="1392758"/>
    <lineage>
        <taxon>Bacteria</taxon>
        <taxon>Bacillati</taxon>
        <taxon>Actinomycetota</taxon>
        <taxon>Actinomycetes</taxon>
        <taxon>Micromonosporales</taxon>
        <taxon>Micromonosporaceae</taxon>
        <taxon>Rhizocola</taxon>
    </lineage>
</organism>
<dbReference type="InterPro" id="IPR002575">
    <property type="entry name" value="Aminoglycoside_PTrfase"/>
</dbReference>
<name>A0A8J3Q4A0_9ACTN</name>
<reference evidence="2" key="1">
    <citation type="submission" date="2021-01" db="EMBL/GenBank/DDBJ databases">
        <title>Whole genome shotgun sequence of Rhizocola hellebori NBRC 109834.</title>
        <authorList>
            <person name="Komaki H."/>
            <person name="Tamura T."/>
        </authorList>
    </citation>
    <scope>NUCLEOTIDE SEQUENCE</scope>
    <source>
        <strain evidence="2">NBRC 109834</strain>
    </source>
</reference>
<evidence type="ECO:0000259" key="1">
    <source>
        <dbReference type="Pfam" id="PF01636"/>
    </source>
</evidence>
<dbReference type="AlphaFoldDB" id="A0A8J3Q4A0"/>
<comment type="caution">
    <text evidence="2">The sequence shown here is derived from an EMBL/GenBank/DDBJ whole genome shotgun (WGS) entry which is preliminary data.</text>
</comment>
<sequence>MTEQQEFRGGVNVVRRRGDVVYRPASPAAPAIHRLLRHLHDRGFRGAPRPLGFESDGNEILTFLDGQVPDTLTPDLRGPELLASAANLLRGLHDSSVAFQPRLDDAWLFPVRQPAEVMCHGDPAHYNCVVKDGLVVGLIDFDTAHPGPRVWDVAYAVYRWAPLQGPDNPESFGTPQQQGRRAADFCRAYGPQVGVEVIDVVPERLQALIDFIHDQARQGNEAFQQHIAQGHIDLYQEDICYLRANRDTLRDAFEIGPPESTMDSRR</sequence>
<dbReference type="SUPFAM" id="SSF56112">
    <property type="entry name" value="Protein kinase-like (PK-like)"/>
    <property type="match status" value="1"/>
</dbReference>
<keyword evidence="3" id="KW-1185">Reference proteome</keyword>
<feature type="domain" description="Aminoglycoside phosphotransferase" evidence="1">
    <location>
        <begin position="106"/>
        <end position="165"/>
    </location>
</feature>
<feature type="domain" description="Aminoglycoside phosphotransferase" evidence="1">
    <location>
        <begin position="22"/>
        <end position="103"/>
    </location>
</feature>